<feature type="region of interest" description="Disordered" evidence="1">
    <location>
        <begin position="104"/>
        <end position="130"/>
    </location>
</feature>
<evidence type="ECO:0000256" key="1">
    <source>
        <dbReference type="SAM" id="MobiDB-lite"/>
    </source>
</evidence>
<organism evidence="2 3">
    <name type="scientific">Phialocephala subalpina</name>
    <dbReference type="NCBI Taxonomy" id="576137"/>
    <lineage>
        <taxon>Eukaryota</taxon>
        <taxon>Fungi</taxon>
        <taxon>Dikarya</taxon>
        <taxon>Ascomycota</taxon>
        <taxon>Pezizomycotina</taxon>
        <taxon>Leotiomycetes</taxon>
        <taxon>Helotiales</taxon>
        <taxon>Mollisiaceae</taxon>
        <taxon>Phialocephala</taxon>
        <taxon>Phialocephala fortinii species complex</taxon>
    </lineage>
</organism>
<protein>
    <submittedName>
        <fullName evidence="2">Uncharacterized protein</fullName>
    </submittedName>
</protein>
<dbReference type="AlphaFoldDB" id="A0A1L7WWF6"/>
<keyword evidence="3" id="KW-1185">Reference proteome</keyword>
<dbReference type="OrthoDB" id="10663105at2759"/>
<dbReference type="EMBL" id="FJOG01000009">
    <property type="protein sequence ID" value="CZR57111.1"/>
    <property type="molecule type" value="Genomic_DNA"/>
</dbReference>
<evidence type="ECO:0000313" key="2">
    <source>
        <dbReference type="EMBL" id="CZR57111.1"/>
    </source>
</evidence>
<sequence>MDHHSEMDEEYLRDYLPKVKELLGSDDSLPLEELEKVKPILLDIIGNASHNCKHPFNLSYVIFTEFHTQIASFEIAEDVWQMAREAHELFSIRYYAAPRTHTSEDLGASANDENARGANQASAPQDIWSPDPPPMATNSYSGAEVGLDPKVAAELNDLFNTAPSIETVAKRAREFRDSYIAAGIKVPEELEGYIRHIQRKISHSSQDYCSSVKNNASAAASLLGGHSNIYGDSKDETTFPSPRSPIHGTNRVQDVTDAVAGLDTSDLAPVVTQRLQHASHALRETSLNPDTIQQPQTSGTSDTTSPPPLDSRDAPQVTRQRDYSAECKRILGRAKARWHREGLMPYLRVNEAGERELVSADRTITDRKDRMLPILLHEEHYDKLDASMKGKFDSLEDVGAELGFKVQLSVPWPYSNNVTVNPLPDPEGPRPQLDSKADRRFDILSHLGRHLGFDIDIAQVQWASGSPRVITFPIGNPHGEPEE</sequence>
<feature type="compositionally biased region" description="Low complexity" evidence="1">
    <location>
        <begin position="293"/>
        <end position="304"/>
    </location>
</feature>
<proteinExistence type="predicted"/>
<dbReference type="Proteomes" id="UP000184330">
    <property type="component" value="Unassembled WGS sequence"/>
</dbReference>
<feature type="region of interest" description="Disordered" evidence="1">
    <location>
        <begin position="281"/>
        <end position="323"/>
    </location>
</feature>
<evidence type="ECO:0000313" key="3">
    <source>
        <dbReference type="Proteomes" id="UP000184330"/>
    </source>
</evidence>
<accession>A0A1L7WWF6</accession>
<gene>
    <name evidence="2" type="ORF">PAC_07000</name>
</gene>
<reference evidence="2 3" key="1">
    <citation type="submission" date="2016-03" db="EMBL/GenBank/DDBJ databases">
        <authorList>
            <person name="Ploux O."/>
        </authorList>
    </citation>
    <scope>NUCLEOTIDE SEQUENCE [LARGE SCALE GENOMIC DNA]</scope>
    <source>
        <strain evidence="2 3">UAMH 11012</strain>
    </source>
</reference>
<name>A0A1L7WWF6_9HELO</name>